<reference evidence="1 2" key="1">
    <citation type="journal article" date="2016" name="Nat. Commun.">
        <title>Thousands of microbial genomes shed light on interconnected biogeochemical processes in an aquifer system.</title>
        <authorList>
            <person name="Anantharaman K."/>
            <person name="Brown C.T."/>
            <person name="Hug L.A."/>
            <person name="Sharon I."/>
            <person name="Castelle C.J."/>
            <person name="Probst A.J."/>
            <person name="Thomas B.C."/>
            <person name="Singh A."/>
            <person name="Wilkins M.J."/>
            <person name="Karaoz U."/>
            <person name="Brodie E.L."/>
            <person name="Williams K.H."/>
            <person name="Hubbard S.S."/>
            <person name="Banfield J.F."/>
        </authorList>
    </citation>
    <scope>NUCLEOTIDE SEQUENCE [LARGE SCALE GENOMIC DNA]</scope>
</reference>
<evidence type="ECO:0000313" key="1">
    <source>
        <dbReference type="EMBL" id="OGH93845.1"/>
    </source>
</evidence>
<dbReference type="EMBL" id="MFRE01000019">
    <property type="protein sequence ID" value="OGH93845.1"/>
    <property type="molecule type" value="Genomic_DNA"/>
</dbReference>
<organism evidence="1 2">
    <name type="scientific">Candidatus Magasanikbacteria bacterium RIFOXYD2_FULL_41_14</name>
    <dbReference type="NCBI Taxonomy" id="1798709"/>
    <lineage>
        <taxon>Bacteria</taxon>
        <taxon>Candidatus Magasanikiibacteriota</taxon>
    </lineage>
</organism>
<name>A0A1F6PCE9_9BACT</name>
<comment type="caution">
    <text evidence="1">The sequence shown here is derived from an EMBL/GenBank/DDBJ whole genome shotgun (WGS) entry which is preliminary data.</text>
</comment>
<dbReference type="STRING" id="1798709.A2538_03205"/>
<accession>A0A1F6PCE9</accession>
<gene>
    <name evidence="1" type="ORF">A2538_03205</name>
</gene>
<evidence type="ECO:0000313" key="2">
    <source>
        <dbReference type="Proteomes" id="UP000178254"/>
    </source>
</evidence>
<protein>
    <recommendedName>
        <fullName evidence="3">Resolvase HTH domain-containing protein</fullName>
    </recommendedName>
</protein>
<sequence length="227" mass="25887">MQGIHNADLKKQAIILRQQGFTYPMIGIKLGVPKATLSGWFAGLKLSKNIEGKLLRRKQKNLVIARGKAWVVLNKQREDNKKIVEESVGKSISQVCFDDHTKEMLLAMLYLGEGFKRVSVVGLGNSNAKIMSVFVNLLRSIYNVPEKKLTCYLHLRCDQNVGKETTYWSNVLKINKSQFRKAQFDKRTIGTKTWKKYHGVCVVYCADAKIEKRLTVLQDLLLKKLLS</sequence>
<dbReference type="Proteomes" id="UP000178254">
    <property type="component" value="Unassembled WGS sequence"/>
</dbReference>
<evidence type="ECO:0008006" key="3">
    <source>
        <dbReference type="Google" id="ProtNLM"/>
    </source>
</evidence>
<dbReference type="AlphaFoldDB" id="A0A1F6PCE9"/>
<proteinExistence type="predicted"/>